<accession>A0A3B0Z9I8</accession>
<protein>
    <recommendedName>
        <fullName evidence="1">HTH cro/C1-type domain-containing protein</fullName>
    </recommendedName>
</protein>
<dbReference type="EMBL" id="UOFM01000498">
    <property type="protein sequence ID" value="VAW82929.1"/>
    <property type="molecule type" value="Genomic_DNA"/>
</dbReference>
<name>A0A3B0Z9I8_9ZZZZ</name>
<proteinExistence type="predicted"/>
<evidence type="ECO:0000313" key="2">
    <source>
        <dbReference type="EMBL" id="VAW82929.1"/>
    </source>
</evidence>
<dbReference type="CDD" id="cd00093">
    <property type="entry name" value="HTH_XRE"/>
    <property type="match status" value="1"/>
</dbReference>
<dbReference type="InterPro" id="IPR010982">
    <property type="entry name" value="Lambda_DNA-bd_dom_sf"/>
</dbReference>
<dbReference type="PROSITE" id="PS50943">
    <property type="entry name" value="HTH_CROC1"/>
    <property type="match status" value="1"/>
</dbReference>
<dbReference type="InterPro" id="IPR001387">
    <property type="entry name" value="Cro/C1-type_HTH"/>
</dbReference>
<gene>
    <name evidence="2" type="ORF">MNBD_GAMMA14-311</name>
</gene>
<organism evidence="2">
    <name type="scientific">hydrothermal vent metagenome</name>
    <dbReference type="NCBI Taxonomy" id="652676"/>
    <lineage>
        <taxon>unclassified sequences</taxon>
        <taxon>metagenomes</taxon>
        <taxon>ecological metagenomes</taxon>
    </lineage>
</organism>
<evidence type="ECO:0000259" key="1">
    <source>
        <dbReference type="PROSITE" id="PS50943"/>
    </source>
</evidence>
<dbReference type="GO" id="GO:0003677">
    <property type="term" value="F:DNA binding"/>
    <property type="evidence" value="ECO:0007669"/>
    <property type="project" value="InterPro"/>
</dbReference>
<dbReference type="SMART" id="SM00530">
    <property type="entry name" value="HTH_XRE"/>
    <property type="match status" value="1"/>
</dbReference>
<feature type="domain" description="HTH cro/C1-type" evidence="1">
    <location>
        <begin position="21"/>
        <end position="75"/>
    </location>
</feature>
<dbReference type="SUPFAM" id="SSF47413">
    <property type="entry name" value="lambda repressor-like DNA-binding domains"/>
    <property type="match status" value="1"/>
</dbReference>
<dbReference type="Pfam" id="PF13560">
    <property type="entry name" value="HTH_31"/>
    <property type="match status" value="1"/>
</dbReference>
<reference evidence="2" key="1">
    <citation type="submission" date="2018-06" db="EMBL/GenBank/DDBJ databases">
        <authorList>
            <person name="Zhirakovskaya E."/>
        </authorList>
    </citation>
    <scope>NUCLEOTIDE SEQUENCE</scope>
</reference>
<dbReference type="AlphaFoldDB" id="A0A3B0Z9I8"/>
<sequence>MMENDTPHERIQTVEDLGHLVRAHRKSKGLTLETVSGLGNLSTRFLSEFERGKETAEIGKVLKALRTLGLDIIVQPRGSTNIKDR</sequence>
<dbReference type="Gene3D" id="1.10.260.40">
    <property type="entry name" value="lambda repressor-like DNA-binding domains"/>
    <property type="match status" value="1"/>
</dbReference>